<dbReference type="PANTHER" id="PTHR30349">
    <property type="entry name" value="PHAGE INTEGRASE-RELATED"/>
    <property type="match status" value="1"/>
</dbReference>
<evidence type="ECO:0000256" key="2">
    <source>
        <dbReference type="ARBA" id="ARBA00022908"/>
    </source>
</evidence>
<keyword evidence="3" id="KW-0238">DNA-binding</keyword>
<dbReference type="Pfam" id="PF00589">
    <property type="entry name" value="Phage_integrase"/>
    <property type="match status" value="1"/>
</dbReference>
<dbReference type="SUPFAM" id="SSF56349">
    <property type="entry name" value="DNA breaking-rejoining enzymes"/>
    <property type="match status" value="1"/>
</dbReference>
<protein>
    <recommendedName>
        <fullName evidence="6">Tyr recombinase domain-containing protein</fullName>
    </recommendedName>
</protein>
<keyword evidence="8" id="KW-1185">Reference proteome</keyword>
<evidence type="ECO:0000256" key="1">
    <source>
        <dbReference type="ARBA" id="ARBA00008857"/>
    </source>
</evidence>
<keyword evidence="2" id="KW-0229">DNA integration</keyword>
<dbReference type="InterPro" id="IPR013762">
    <property type="entry name" value="Integrase-like_cat_sf"/>
</dbReference>
<evidence type="ECO:0000256" key="3">
    <source>
        <dbReference type="ARBA" id="ARBA00023125"/>
    </source>
</evidence>
<dbReference type="Gene3D" id="1.10.443.10">
    <property type="entry name" value="Intergrase catalytic core"/>
    <property type="match status" value="1"/>
</dbReference>
<gene>
    <name evidence="7" type="ORF">BLTE_29010</name>
</gene>
<evidence type="ECO:0000259" key="6">
    <source>
        <dbReference type="PROSITE" id="PS51898"/>
    </source>
</evidence>
<organism evidence="7 8">
    <name type="scientific">Blastochloris tepida</name>
    <dbReference type="NCBI Taxonomy" id="2233851"/>
    <lineage>
        <taxon>Bacteria</taxon>
        <taxon>Pseudomonadati</taxon>
        <taxon>Pseudomonadota</taxon>
        <taxon>Alphaproteobacteria</taxon>
        <taxon>Hyphomicrobiales</taxon>
        <taxon>Blastochloridaceae</taxon>
        <taxon>Blastochloris</taxon>
    </lineage>
</organism>
<comment type="similarity">
    <text evidence="1">Belongs to the 'phage' integrase family.</text>
</comment>
<dbReference type="InterPro" id="IPR011010">
    <property type="entry name" value="DNA_brk_join_enz"/>
</dbReference>
<accession>A0A348G3T3</accession>
<dbReference type="GO" id="GO:0003677">
    <property type="term" value="F:DNA binding"/>
    <property type="evidence" value="ECO:0007669"/>
    <property type="project" value="UniProtKB-KW"/>
</dbReference>
<dbReference type="AlphaFoldDB" id="A0A348G3T3"/>
<evidence type="ECO:0000256" key="5">
    <source>
        <dbReference type="SAM" id="MobiDB-lite"/>
    </source>
</evidence>
<sequence>MPRPSSADTRYLELKDGKWRVTVPVPRHLHKKLGTRLKRPLHTDSLATANALKWQVVAELKGMIDREGANTLRHRMTREALELAAQRARAVTPSEIERIDDWIDEQVDHIRGEPIEIIEYADRAVPIYDPNALRMAETFREMAMGEATPIELHHQAYLDQLTVKRRTKADDERAMKFLLTWCKNKGVSPMLQAITGKVAARFMDELHTVAGSRHPVTLQKYINRLSVYWKWLKQRSHVETNPWADLKLPVPKTPHNELERSFTDAEVARLLQGSASQAMHDLMRIAALTGARLDAIVDLSIGDCADGAFKFKPQKKEKQPRYVPIHSALKEIIARRTVGKAPTDDLFPEYPPPKKATSKRERSFKASTAFTTYRRSVGVADEAPGRRRSLVNFHSFRRWFITKAERAGQAEHIIASVVGHARPGMTLGRYSAGPEFEQLRVCVEAVSLPAGPAEDSCGPPEEMAVAAE</sequence>
<name>A0A348G3T3_9HYPH</name>
<dbReference type="PANTHER" id="PTHR30349:SF41">
    <property type="entry name" value="INTEGRASE_RECOMBINASE PROTEIN MJ0367-RELATED"/>
    <property type="match status" value="1"/>
</dbReference>
<feature type="domain" description="Tyr recombinase" evidence="6">
    <location>
        <begin position="257"/>
        <end position="444"/>
    </location>
</feature>
<dbReference type="Gene3D" id="1.10.150.130">
    <property type="match status" value="1"/>
</dbReference>
<proteinExistence type="inferred from homology"/>
<dbReference type="RefSeq" id="WP_126401348.1">
    <property type="nucleotide sequence ID" value="NZ_AP018907.1"/>
</dbReference>
<dbReference type="InterPro" id="IPR002104">
    <property type="entry name" value="Integrase_catalytic"/>
</dbReference>
<dbReference type="GO" id="GO:0006310">
    <property type="term" value="P:DNA recombination"/>
    <property type="evidence" value="ECO:0007669"/>
    <property type="project" value="UniProtKB-KW"/>
</dbReference>
<dbReference type="GO" id="GO:0015074">
    <property type="term" value="P:DNA integration"/>
    <property type="evidence" value="ECO:0007669"/>
    <property type="project" value="UniProtKB-KW"/>
</dbReference>
<dbReference type="OrthoDB" id="7938263at2"/>
<dbReference type="KEGG" id="blag:BLTE_29010"/>
<reference evidence="7 8" key="1">
    <citation type="submission" date="2018-08" db="EMBL/GenBank/DDBJ databases">
        <title>Complete genome sequencing of Blastochloris tepida GI.</title>
        <authorList>
            <person name="Tsukatani Y."/>
            <person name="Mori H."/>
        </authorList>
    </citation>
    <scope>NUCLEOTIDE SEQUENCE [LARGE SCALE GENOMIC DNA]</scope>
    <source>
        <strain evidence="7 8">GI</strain>
    </source>
</reference>
<dbReference type="PROSITE" id="PS51898">
    <property type="entry name" value="TYR_RECOMBINASE"/>
    <property type="match status" value="1"/>
</dbReference>
<evidence type="ECO:0000313" key="7">
    <source>
        <dbReference type="EMBL" id="BBF94216.1"/>
    </source>
</evidence>
<dbReference type="InterPro" id="IPR050090">
    <property type="entry name" value="Tyrosine_recombinase_XerCD"/>
</dbReference>
<keyword evidence="4" id="KW-0233">DNA recombination</keyword>
<feature type="region of interest" description="Disordered" evidence="5">
    <location>
        <begin position="343"/>
        <end position="363"/>
    </location>
</feature>
<dbReference type="Proteomes" id="UP000266934">
    <property type="component" value="Chromosome"/>
</dbReference>
<evidence type="ECO:0000313" key="8">
    <source>
        <dbReference type="Proteomes" id="UP000266934"/>
    </source>
</evidence>
<dbReference type="EMBL" id="AP018907">
    <property type="protein sequence ID" value="BBF94216.1"/>
    <property type="molecule type" value="Genomic_DNA"/>
</dbReference>
<evidence type="ECO:0000256" key="4">
    <source>
        <dbReference type="ARBA" id="ARBA00023172"/>
    </source>
</evidence>
<dbReference type="InterPro" id="IPR010998">
    <property type="entry name" value="Integrase_recombinase_N"/>
</dbReference>